<gene>
    <name evidence="7" type="ORF">P3G67_32545</name>
</gene>
<organism evidence="7 8">
    <name type="scientific">Streptomyces silvisoli</name>
    <dbReference type="NCBI Taxonomy" id="3034235"/>
    <lineage>
        <taxon>Bacteria</taxon>
        <taxon>Bacillati</taxon>
        <taxon>Actinomycetota</taxon>
        <taxon>Actinomycetes</taxon>
        <taxon>Kitasatosporales</taxon>
        <taxon>Streptomycetaceae</taxon>
        <taxon>Streptomyces</taxon>
    </lineage>
</organism>
<evidence type="ECO:0000256" key="5">
    <source>
        <dbReference type="ARBA" id="ARBA00023172"/>
    </source>
</evidence>
<dbReference type="Proteomes" id="UP001216579">
    <property type="component" value="Unassembled WGS sequence"/>
</dbReference>
<comment type="similarity">
    <text evidence="2 6">Belongs to the transposase mutator family.</text>
</comment>
<evidence type="ECO:0000256" key="3">
    <source>
        <dbReference type="ARBA" id="ARBA00022578"/>
    </source>
</evidence>
<comment type="caution">
    <text evidence="7">The sequence shown here is derived from an EMBL/GenBank/DDBJ whole genome shotgun (WGS) entry which is preliminary data.</text>
</comment>
<comment type="function">
    <text evidence="1 6">Required for the transposition of the insertion element.</text>
</comment>
<proteinExistence type="inferred from homology"/>
<dbReference type="RefSeq" id="WP_276096703.1">
    <property type="nucleotide sequence ID" value="NZ_JARJBC010000030.1"/>
</dbReference>
<dbReference type="PANTHER" id="PTHR33217:SF7">
    <property type="entry name" value="TRANSPOSASE FOR INSERTION SEQUENCE ELEMENT IS1081"/>
    <property type="match status" value="1"/>
</dbReference>
<protein>
    <recommendedName>
        <fullName evidence="6">Mutator family transposase</fullName>
    </recommendedName>
</protein>
<evidence type="ECO:0000256" key="2">
    <source>
        <dbReference type="ARBA" id="ARBA00010961"/>
    </source>
</evidence>
<reference evidence="7 8" key="1">
    <citation type="submission" date="2023-03" db="EMBL/GenBank/DDBJ databases">
        <title>Draft genome sequence of Streptomyces sp. RB6PN23 isolated from peat swamp forest in Thailand.</title>
        <authorList>
            <person name="Klaysubun C."/>
            <person name="Duangmal K."/>
        </authorList>
    </citation>
    <scope>NUCLEOTIDE SEQUENCE [LARGE SCALE GENOMIC DNA]</scope>
    <source>
        <strain evidence="7 8">RB6PN23</strain>
    </source>
</reference>
<keyword evidence="4 6" id="KW-0238">DNA-binding</keyword>
<evidence type="ECO:0000313" key="7">
    <source>
        <dbReference type="EMBL" id="MDF3293861.1"/>
    </source>
</evidence>
<dbReference type="Pfam" id="PF00872">
    <property type="entry name" value="Transposase_mut"/>
    <property type="match status" value="1"/>
</dbReference>
<keyword evidence="5 6" id="KW-0233">DNA recombination</keyword>
<dbReference type="InterPro" id="IPR001207">
    <property type="entry name" value="Transposase_mutator"/>
</dbReference>
<sequence length="90" mass="10172">MALSQHDLQRLLESLRSADGLELVRSVAERRLQELIEAEATAKIGAEWNEHTHARTNYRSGHRDKTFETQAGDLELAIPKLRSGSFFPSL</sequence>
<dbReference type="EMBL" id="JARJBC010000030">
    <property type="protein sequence ID" value="MDF3293861.1"/>
    <property type="molecule type" value="Genomic_DNA"/>
</dbReference>
<keyword evidence="6" id="KW-0814">Transposable element</keyword>
<evidence type="ECO:0000256" key="4">
    <source>
        <dbReference type="ARBA" id="ARBA00023125"/>
    </source>
</evidence>
<name>A0ABT5ZVU7_9ACTN</name>
<feature type="non-terminal residue" evidence="7">
    <location>
        <position position="90"/>
    </location>
</feature>
<evidence type="ECO:0000256" key="1">
    <source>
        <dbReference type="ARBA" id="ARBA00002190"/>
    </source>
</evidence>
<keyword evidence="3 6" id="KW-0815">Transposition</keyword>
<accession>A0ABT5ZVU7</accession>
<evidence type="ECO:0000256" key="6">
    <source>
        <dbReference type="RuleBase" id="RU365089"/>
    </source>
</evidence>
<keyword evidence="8" id="KW-1185">Reference proteome</keyword>
<evidence type="ECO:0000313" key="8">
    <source>
        <dbReference type="Proteomes" id="UP001216579"/>
    </source>
</evidence>
<dbReference type="PANTHER" id="PTHR33217">
    <property type="entry name" value="TRANSPOSASE FOR INSERTION SEQUENCE ELEMENT IS1081"/>
    <property type="match status" value="1"/>
</dbReference>